<comment type="caution">
    <text evidence="10">The sequence shown here is derived from an EMBL/GenBank/DDBJ whole genome shotgun (WGS) entry which is preliminary data.</text>
</comment>
<evidence type="ECO:0000256" key="7">
    <source>
        <dbReference type="ARBA" id="ARBA00038093"/>
    </source>
</evidence>
<evidence type="ECO:0000313" key="10">
    <source>
        <dbReference type="EMBL" id="MBK8892418.1"/>
    </source>
</evidence>
<evidence type="ECO:0000313" key="11">
    <source>
        <dbReference type="Proteomes" id="UP000808146"/>
    </source>
</evidence>
<evidence type="ECO:0000256" key="8">
    <source>
        <dbReference type="HAMAP-Rule" id="MF_00265"/>
    </source>
</evidence>
<keyword evidence="4 8" id="KW-0479">Metal-binding</keyword>
<evidence type="ECO:0000259" key="9">
    <source>
        <dbReference type="Pfam" id="PF01850"/>
    </source>
</evidence>
<keyword evidence="8" id="KW-0800">Toxin</keyword>
<feature type="binding site" evidence="8">
    <location>
        <position position="5"/>
    </location>
    <ligand>
        <name>Mg(2+)</name>
        <dbReference type="ChEBI" id="CHEBI:18420"/>
    </ligand>
</feature>
<evidence type="ECO:0000256" key="2">
    <source>
        <dbReference type="ARBA" id="ARBA00022649"/>
    </source>
</evidence>
<dbReference type="PANTHER" id="PTHR33653:SF1">
    <property type="entry name" value="RIBONUCLEASE VAPC2"/>
    <property type="match status" value="1"/>
</dbReference>
<feature type="binding site" evidence="8">
    <location>
        <position position="104"/>
    </location>
    <ligand>
        <name>Mg(2+)</name>
        <dbReference type="ChEBI" id="CHEBI:18420"/>
    </ligand>
</feature>
<name>A0A9D7LUB2_9RHOO</name>
<dbReference type="EMBL" id="JADKBR010000028">
    <property type="protein sequence ID" value="MBK8892418.1"/>
    <property type="molecule type" value="Genomic_DNA"/>
</dbReference>
<dbReference type="GO" id="GO:0004540">
    <property type="term" value="F:RNA nuclease activity"/>
    <property type="evidence" value="ECO:0007669"/>
    <property type="project" value="InterPro"/>
</dbReference>
<feature type="domain" description="PIN" evidence="9">
    <location>
        <begin position="2"/>
        <end position="129"/>
    </location>
</feature>
<proteinExistence type="inferred from homology"/>
<evidence type="ECO:0000256" key="4">
    <source>
        <dbReference type="ARBA" id="ARBA00022723"/>
    </source>
</evidence>
<dbReference type="GO" id="GO:0090729">
    <property type="term" value="F:toxin activity"/>
    <property type="evidence" value="ECO:0007669"/>
    <property type="project" value="UniProtKB-KW"/>
</dbReference>
<dbReference type="EC" id="3.1.-.-" evidence="8"/>
<keyword evidence="5 8" id="KW-0378">Hydrolase</keyword>
<keyword evidence="6 8" id="KW-0460">Magnesium</keyword>
<organism evidence="10 11">
    <name type="scientific">Candidatus Dechloromonas phosphorivorans</name>
    <dbReference type="NCBI Taxonomy" id="2899244"/>
    <lineage>
        <taxon>Bacteria</taxon>
        <taxon>Pseudomonadati</taxon>
        <taxon>Pseudomonadota</taxon>
        <taxon>Betaproteobacteria</taxon>
        <taxon>Rhodocyclales</taxon>
        <taxon>Azonexaceae</taxon>
        <taxon>Dechloromonas</taxon>
    </lineage>
</organism>
<reference evidence="10" key="1">
    <citation type="submission" date="2020-10" db="EMBL/GenBank/DDBJ databases">
        <title>Connecting structure to function with the recovery of over 1000 high-quality activated sludge metagenome-assembled genomes encoding full-length rRNA genes using long-read sequencing.</title>
        <authorList>
            <person name="Singleton C.M."/>
            <person name="Petriglieri F."/>
            <person name="Kristensen J.M."/>
            <person name="Kirkegaard R.H."/>
            <person name="Michaelsen T.Y."/>
            <person name="Andersen M.H."/>
            <person name="Karst S.M."/>
            <person name="Dueholm M.S."/>
            <person name="Nielsen P.H."/>
            <person name="Albertsen M."/>
        </authorList>
    </citation>
    <scope>NUCLEOTIDE SEQUENCE</scope>
    <source>
        <strain evidence="10">OdNE_18-Q3-R46-58_BAT3C.305</strain>
    </source>
</reference>
<dbReference type="Gene3D" id="3.40.50.1010">
    <property type="entry name" value="5'-nuclease"/>
    <property type="match status" value="1"/>
</dbReference>
<keyword evidence="3 8" id="KW-0540">Nuclease</keyword>
<sequence length="140" mass="15567">MIILDTNVLSALMQQQPDAQVVAWLDEQPAESVWLNSITLFEARCGLALLASGQPRSLLQERFEALLQDDLQNRVLPFDDNAALQAAQLAADRKARGCPVDMRDTFIAGIARARRATLATRNVRHFDDLSVLVVNPWGQK</sequence>
<dbReference type="CDD" id="cd18731">
    <property type="entry name" value="PIN_NgFitB-like"/>
    <property type="match status" value="1"/>
</dbReference>
<evidence type="ECO:0000256" key="1">
    <source>
        <dbReference type="ARBA" id="ARBA00001946"/>
    </source>
</evidence>
<gene>
    <name evidence="8" type="primary">vapC</name>
    <name evidence="10" type="ORF">IPN75_19720</name>
</gene>
<evidence type="ECO:0000256" key="5">
    <source>
        <dbReference type="ARBA" id="ARBA00022801"/>
    </source>
</evidence>
<dbReference type="AlphaFoldDB" id="A0A9D7LUB2"/>
<accession>A0A9D7LUB2</accession>
<dbReference type="HAMAP" id="MF_00265">
    <property type="entry name" value="VapC_Nob1"/>
    <property type="match status" value="1"/>
</dbReference>
<comment type="cofactor">
    <cofactor evidence="1 8">
        <name>Mg(2+)</name>
        <dbReference type="ChEBI" id="CHEBI:18420"/>
    </cofactor>
</comment>
<dbReference type="GO" id="GO:0016787">
    <property type="term" value="F:hydrolase activity"/>
    <property type="evidence" value="ECO:0007669"/>
    <property type="project" value="UniProtKB-KW"/>
</dbReference>
<dbReference type="Pfam" id="PF01850">
    <property type="entry name" value="PIN"/>
    <property type="match status" value="1"/>
</dbReference>
<dbReference type="InterPro" id="IPR002716">
    <property type="entry name" value="PIN_dom"/>
</dbReference>
<dbReference type="InterPro" id="IPR022907">
    <property type="entry name" value="VapC_family"/>
</dbReference>
<evidence type="ECO:0000256" key="3">
    <source>
        <dbReference type="ARBA" id="ARBA00022722"/>
    </source>
</evidence>
<dbReference type="PANTHER" id="PTHR33653">
    <property type="entry name" value="RIBONUCLEASE VAPC2"/>
    <property type="match status" value="1"/>
</dbReference>
<comment type="function">
    <text evidence="8">Toxic component of a toxin-antitoxin (TA) system. An RNase.</text>
</comment>
<protein>
    <recommendedName>
        <fullName evidence="8">Ribonuclease VapC</fullName>
        <shortName evidence="8">RNase VapC</shortName>
        <ecNumber evidence="8">3.1.-.-</ecNumber>
    </recommendedName>
    <alternativeName>
        <fullName evidence="8">Toxin VapC</fullName>
    </alternativeName>
</protein>
<comment type="similarity">
    <text evidence="7 8">Belongs to the PINc/VapC protein family.</text>
</comment>
<keyword evidence="2 8" id="KW-1277">Toxin-antitoxin system</keyword>
<dbReference type="InterPro" id="IPR029060">
    <property type="entry name" value="PIN-like_dom_sf"/>
</dbReference>
<dbReference type="SUPFAM" id="SSF88723">
    <property type="entry name" value="PIN domain-like"/>
    <property type="match status" value="1"/>
</dbReference>
<dbReference type="GO" id="GO:0000287">
    <property type="term" value="F:magnesium ion binding"/>
    <property type="evidence" value="ECO:0007669"/>
    <property type="project" value="UniProtKB-UniRule"/>
</dbReference>
<dbReference type="Proteomes" id="UP000808146">
    <property type="component" value="Unassembled WGS sequence"/>
</dbReference>
<evidence type="ECO:0000256" key="6">
    <source>
        <dbReference type="ARBA" id="ARBA00022842"/>
    </source>
</evidence>
<dbReference type="InterPro" id="IPR050556">
    <property type="entry name" value="Type_II_TA_system_RNase"/>
</dbReference>